<accession>A0ABT3C7V3</accession>
<keyword evidence="5 7" id="KW-1133">Transmembrane helix</keyword>
<reference evidence="9 10" key="1">
    <citation type="journal article" date="2022" name="BMC Genomics">
        <title>Comparative genome analysis of mycobacteria focusing on tRNA and non-coding RNA.</title>
        <authorList>
            <person name="Behra P.R.K."/>
            <person name="Pettersson B.M.F."/>
            <person name="Ramesh M."/>
            <person name="Das S."/>
            <person name="Dasgupta S."/>
            <person name="Kirsebom L.A."/>
        </authorList>
    </citation>
    <scope>NUCLEOTIDE SEQUENCE [LARGE SCALE GENOMIC DNA]</scope>
    <source>
        <strain evidence="9 10">DSM 44078</strain>
    </source>
</reference>
<comment type="similarity">
    <text evidence="7">Belongs to the binding-protein-dependent transport system permease family.</text>
</comment>
<comment type="subcellular location">
    <subcellularLocation>
        <location evidence="1 7">Cell membrane</location>
        <topology evidence="1 7">Multi-pass membrane protein</topology>
    </subcellularLocation>
</comment>
<dbReference type="RefSeq" id="WP_264066322.1">
    <property type="nucleotide sequence ID" value="NZ_JACKTY010000014.1"/>
</dbReference>
<evidence type="ECO:0000259" key="8">
    <source>
        <dbReference type="PROSITE" id="PS50928"/>
    </source>
</evidence>
<evidence type="ECO:0000256" key="3">
    <source>
        <dbReference type="ARBA" id="ARBA00022475"/>
    </source>
</evidence>
<dbReference type="CDD" id="cd06261">
    <property type="entry name" value="TM_PBP2"/>
    <property type="match status" value="1"/>
</dbReference>
<dbReference type="PANTHER" id="PTHR43386">
    <property type="entry name" value="OLIGOPEPTIDE TRANSPORT SYSTEM PERMEASE PROTEIN APPC"/>
    <property type="match status" value="1"/>
</dbReference>
<organism evidence="9 10">
    <name type="scientific">Mycolicibacterium komossense</name>
    <dbReference type="NCBI Taxonomy" id="1779"/>
    <lineage>
        <taxon>Bacteria</taxon>
        <taxon>Bacillati</taxon>
        <taxon>Actinomycetota</taxon>
        <taxon>Actinomycetes</taxon>
        <taxon>Mycobacteriales</taxon>
        <taxon>Mycobacteriaceae</taxon>
        <taxon>Mycolicibacterium</taxon>
    </lineage>
</organism>
<feature type="transmembrane region" description="Helical" evidence="7">
    <location>
        <begin position="142"/>
        <end position="159"/>
    </location>
</feature>
<feature type="domain" description="ABC transmembrane type-1" evidence="8">
    <location>
        <begin position="78"/>
        <end position="266"/>
    </location>
</feature>
<evidence type="ECO:0000256" key="5">
    <source>
        <dbReference type="ARBA" id="ARBA00022989"/>
    </source>
</evidence>
<evidence type="ECO:0000256" key="1">
    <source>
        <dbReference type="ARBA" id="ARBA00004651"/>
    </source>
</evidence>
<feature type="transmembrane region" description="Helical" evidence="7">
    <location>
        <begin position="12"/>
        <end position="39"/>
    </location>
</feature>
<evidence type="ECO:0000256" key="4">
    <source>
        <dbReference type="ARBA" id="ARBA00022692"/>
    </source>
</evidence>
<keyword evidence="6 7" id="KW-0472">Membrane</keyword>
<keyword evidence="3" id="KW-1003">Cell membrane</keyword>
<keyword evidence="10" id="KW-1185">Reference proteome</keyword>
<proteinExistence type="inferred from homology"/>
<dbReference type="InterPro" id="IPR050366">
    <property type="entry name" value="BP-dependent_transpt_permease"/>
</dbReference>
<dbReference type="SUPFAM" id="SSF161098">
    <property type="entry name" value="MetI-like"/>
    <property type="match status" value="1"/>
</dbReference>
<feature type="transmembrane region" description="Helical" evidence="7">
    <location>
        <begin position="198"/>
        <end position="223"/>
    </location>
</feature>
<gene>
    <name evidence="9" type="ORF">H7J73_05820</name>
</gene>
<dbReference type="Pfam" id="PF00528">
    <property type="entry name" value="BPD_transp_1"/>
    <property type="match status" value="1"/>
</dbReference>
<keyword evidence="2 7" id="KW-0813">Transport</keyword>
<dbReference type="InterPro" id="IPR035906">
    <property type="entry name" value="MetI-like_sf"/>
</dbReference>
<comment type="caution">
    <text evidence="9">The sequence shown here is derived from an EMBL/GenBank/DDBJ whole genome shotgun (WGS) entry which is preliminary data.</text>
</comment>
<sequence>MTRLRQRPAIEALTTGQGLFGVILLVLIVGAGLLAPLLATADPLAQPPGQGLLQMSATHPLGTDELSRDIYSRTLYGIRTTLAIILLAVPIAAVTGAGIGLLASASATADQITQRVFDVILAFPAIILGLTLAAVLGPGARTVAVVIIASEVPLFARLIRTQILRVRESPFVEAAEVFGAGRAWILRRHILPNAVEPLGVQLALSLSLAVFLESAMSFIGIGVQPPQPSLGSILSDSMRNYYLVWNPLFAFGPLIVVVDLVLGFLLVSQALGQARRG</sequence>
<evidence type="ECO:0000313" key="10">
    <source>
        <dbReference type="Proteomes" id="UP001526201"/>
    </source>
</evidence>
<evidence type="ECO:0000313" key="9">
    <source>
        <dbReference type="EMBL" id="MCV7225550.1"/>
    </source>
</evidence>
<keyword evidence="4 7" id="KW-0812">Transmembrane</keyword>
<evidence type="ECO:0000256" key="2">
    <source>
        <dbReference type="ARBA" id="ARBA00022448"/>
    </source>
</evidence>
<dbReference type="PROSITE" id="PS50928">
    <property type="entry name" value="ABC_TM1"/>
    <property type="match status" value="1"/>
</dbReference>
<dbReference type="Proteomes" id="UP001526201">
    <property type="component" value="Unassembled WGS sequence"/>
</dbReference>
<dbReference type="Gene3D" id="1.10.3720.10">
    <property type="entry name" value="MetI-like"/>
    <property type="match status" value="1"/>
</dbReference>
<dbReference type="InterPro" id="IPR000515">
    <property type="entry name" value="MetI-like"/>
</dbReference>
<protein>
    <submittedName>
        <fullName evidence="9">ABC transporter permease</fullName>
    </submittedName>
</protein>
<feature type="transmembrane region" description="Helical" evidence="7">
    <location>
        <begin position="82"/>
        <end position="104"/>
    </location>
</feature>
<name>A0ABT3C7V3_9MYCO</name>
<feature type="transmembrane region" description="Helical" evidence="7">
    <location>
        <begin position="116"/>
        <end position="136"/>
    </location>
</feature>
<dbReference type="PANTHER" id="PTHR43386:SF25">
    <property type="entry name" value="PEPTIDE ABC TRANSPORTER PERMEASE PROTEIN"/>
    <property type="match status" value="1"/>
</dbReference>
<feature type="transmembrane region" description="Helical" evidence="7">
    <location>
        <begin position="243"/>
        <end position="267"/>
    </location>
</feature>
<evidence type="ECO:0000256" key="6">
    <source>
        <dbReference type="ARBA" id="ARBA00023136"/>
    </source>
</evidence>
<dbReference type="EMBL" id="JACKTY010000014">
    <property type="protein sequence ID" value="MCV7225550.1"/>
    <property type="molecule type" value="Genomic_DNA"/>
</dbReference>
<evidence type="ECO:0000256" key="7">
    <source>
        <dbReference type="RuleBase" id="RU363032"/>
    </source>
</evidence>